<proteinExistence type="predicted"/>
<dbReference type="EMBL" id="AOFT01000005">
    <property type="protein sequence ID" value="EMR06791.1"/>
    <property type="molecule type" value="Genomic_DNA"/>
</dbReference>
<dbReference type="OrthoDB" id="2455055at2"/>
<reference evidence="1 2" key="1">
    <citation type="journal article" date="2013" name="Genome Announc.">
        <title>Draft Genome Sequence of Bhargavaea cecembensis Strain DSE10T, Isolated from a Deep-Sea Sediment Sample Collected at a Depth of 5,904 m from the Chagos-Laccadive Ridge System in the Indian Ocean.</title>
        <authorList>
            <person name="Shivaji S."/>
            <person name="Ara S."/>
            <person name="Begum Z."/>
            <person name="Ruth M."/>
            <person name="Singh A."/>
            <person name="Kumar Pinnaka A."/>
        </authorList>
    </citation>
    <scope>NUCLEOTIDE SEQUENCE [LARGE SCALE GENOMIC DNA]</scope>
    <source>
        <strain evidence="1 2">DSE10</strain>
    </source>
</reference>
<name>M7NI12_9BACL</name>
<evidence type="ECO:0000313" key="1">
    <source>
        <dbReference type="EMBL" id="EMR06791.1"/>
    </source>
</evidence>
<evidence type="ECO:0000313" key="2">
    <source>
        <dbReference type="Proteomes" id="UP000011919"/>
    </source>
</evidence>
<organism evidence="1 2">
    <name type="scientific">Bhargavaea cecembensis DSE10</name>
    <dbReference type="NCBI Taxonomy" id="1235279"/>
    <lineage>
        <taxon>Bacteria</taxon>
        <taxon>Bacillati</taxon>
        <taxon>Bacillota</taxon>
        <taxon>Bacilli</taxon>
        <taxon>Bacillales</taxon>
        <taxon>Caryophanaceae</taxon>
        <taxon>Bhargavaea</taxon>
    </lineage>
</organism>
<comment type="caution">
    <text evidence="1">The sequence shown here is derived from an EMBL/GenBank/DDBJ whole genome shotgun (WGS) entry which is preliminary data.</text>
</comment>
<dbReference type="Proteomes" id="UP000011919">
    <property type="component" value="Unassembled WGS sequence"/>
</dbReference>
<keyword evidence="2" id="KW-1185">Reference proteome</keyword>
<dbReference type="RefSeq" id="WP_008298429.1">
    <property type="nucleotide sequence ID" value="NZ_AOFT01000005.1"/>
</dbReference>
<accession>M7NI12</accession>
<protein>
    <submittedName>
        <fullName evidence="1">Uncharacterized protein</fullName>
    </submittedName>
</protein>
<dbReference type="AlphaFoldDB" id="M7NI12"/>
<gene>
    <name evidence="1" type="ORF">C772_01319</name>
</gene>
<sequence length="86" mass="9912">MNKTEFRRIAFGDWERVAQGTIVGNGIYLEIQTKNEAVLNFLFRYRTSGEIISDPVVWVGESYYVHTGAFEVIHMDDNGTVLRKLK</sequence>